<dbReference type="AlphaFoldDB" id="A0A1Z5K8N4"/>
<comment type="caution">
    <text evidence="1">The sequence shown here is derived from an EMBL/GenBank/DDBJ whole genome shotgun (WGS) entry which is preliminary data.</text>
</comment>
<name>A0A1Z5K8N4_FISSO</name>
<keyword evidence="2" id="KW-1185">Reference proteome</keyword>
<reference evidence="1 2" key="1">
    <citation type="journal article" date="2015" name="Plant Cell">
        <title>Oil accumulation by the oleaginous diatom Fistulifera solaris as revealed by the genome and transcriptome.</title>
        <authorList>
            <person name="Tanaka T."/>
            <person name="Maeda Y."/>
            <person name="Veluchamy A."/>
            <person name="Tanaka M."/>
            <person name="Abida H."/>
            <person name="Marechal E."/>
            <person name="Bowler C."/>
            <person name="Muto M."/>
            <person name="Sunaga Y."/>
            <person name="Tanaka M."/>
            <person name="Yoshino T."/>
            <person name="Taniguchi T."/>
            <person name="Fukuda Y."/>
            <person name="Nemoto M."/>
            <person name="Matsumoto M."/>
            <person name="Wong P.S."/>
            <person name="Aburatani S."/>
            <person name="Fujibuchi W."/>
        </authorList>
    </citation>
    <scope>NUCLEOTIDE SEQUENCE [LARGE SCALE GENOMIC DNA]</scope>
    <source>
        <strain evidence="1 2">JPCC DA0580</strain>
    </source>
</reference>
<proteinExistence type="predicted"/>
<sequence length="253" mass="28545">MKVSRHLNCLLRPQRHQKTAVKRHRSIRPFRKLCASVRCRFDAKGALVSSGFNSNASEIASGDIPPMSVRKSDDLHLSPAALRPGWSRGVTSKLGAGLAAVPTQVPLRFANDFMCDRNSFFCPPTRRVSFVEDVSVFPVPSHRSLAEDEKRFLYGPKSTNKNKNSKEQEYENSKHCIENAIEEEMFFSNHEGKLVHPAHFRSFVRKTLPNLPRDTNVPGFLSFDEYYGVLESFALKYGTSMSDLIAQGQLLEI</sequence>
<gene>
    <name evidence="1" type="ORF">FisN_3Hh486</name>
</gene>
<dbReference type="Proteomes" id="UP000198406">
    <property type="component" value="Unassembled WGS sequence"/>
</dbReference>
<organism evidence="1 2">
    <name type="scientific">Fistulifera solaris</name>
    <name type="common">Oleaginous diatom</name>
    <dbReference type="NCBI Taxonomy" id="1519565"/>
    <lineage>
        <taxon>Eukaryota</taxon>
        <taxon>Sar</taxon>
        <taxon>Stramenopiles</taxon>
        <taxon>Ochrophyta</taxon>
        <taxon>Bacillariophyta</taxon>
        <taxon>Bacillariophyceae</taxon>
        <taxon>Bacillariophycidae</taxon>
        <taxon>Naviculales</taxon>
        <taxon>Naviculaceae</taxon>
        <taxon>Fistulifera</taxon>
    </lineage>
</organism>
<accession>A0A1Z5K8N4</accession>
<dbReference type="InParanoid" id="A0A1Z5K8N4"/>
<evidence type="ECO:0000313" key="2">
    <source>
        <dbReference type="Proteomes" id="UP000198406"/>
    </source>
</evidence>
<protein>
    <submittedName>
        <fullName evidence="1">Uncharacterized protein</fullName>
    </submittedName>
</protein>
<dbReference type="EMBL" id="BDSP01000182">
    <property type="protein sequence ID" value="GAX22308.1"/>
    <property type="molecule type" value="Genomic_DNA"/>
</dbReference>
<evidence type="ECO:0000313" key="1">
    <source>
        <dbReference type="EMBL" id="GAX22308.1"/>
    </source>
</evidence>